<reference evidence="2" key="2">
    <citation type="journal article" date="2024" name="Plant">
        <title>Genomic evolution and insights into agronomic trait innovations of Sesamum species.</title>
        <authorList>
            <person name="Miao H."/>
            <person name="Wang L."/>
            <person name="Qu L."/>
            <person name="Liu H."/>
            <person name="Sun Y."/>
            <person name="Le M."/>
            <person name="Wang Q."/>
            <person name="Wei S."/>
            <person name="Zheng Y."/>
            <person name="Lin W."/>
            <person name="Duan Y."/>
            <person name="Cao H."/>
            <person name="Xiong S."/>
            <person name="Wang X."/>
            <person name="Wei L."/>
            <person name="Li C."/>
            <person name="Ma Q."/>
            <person name="Ju M."/>
            <person name="Zhao R."/>
            <person name="Li G."/>
            <person name="Mu C."/>
            <person name="Tian Q."/>
            <person name="Mei H."/>
            <person name="Zhang T."/>
            <person name="Gao T."/>
            <person name="Zhang H."/>
        </authorList>
    </citation>
    <scope>NUCLEOTIDE SEQUENCE</scope>
    <source>
        <strain evidence="2">KEN1</strain>
    </source>
</reference>
<comment type="caution">
    <text evidence="2">The sequence shown here is derived from an EMBL/GenBank/DDBJ whole genome shotgun (WGS) entry which is preliminary data.</text>
</comment>
<feature type="region of interest" description="Disordered" evidence="1">
    <location>
        <begin position="280"/>
        <end position="344"/>
    </location>
</feature>
<protein>
    <recommendedName>
        <fullName evidence="3">DUF4283 domain-containing protein</fullName>
    </recommendedName>
</protein>
<evidence type="ECO:0008006" key="3">
    <source>
        <dbReference type="Google" id="ProtNLM"/>
    </source>
</evidence>
<name>A0AAW2UI87_9LAMI</name>
<sequence length="356" mass="40667">MRLLRTQRPTSSHRSQVTVIGLCDLAYLAITNQWQQADCLLVNPYDLLSFLVYSGATIADAFNNSSRKMLSYVAPVIQNDEIVVQPTLAMSRDGAPRWASTAMGYFLDKKSYFHHVKEFVRSTWPLVMDVTVTLHGFYFFRFKTVAAMEEWETGMALRKHKYTQVPVWLRLKHLLVEFWTNEGLSIITSGIGRPLYQDAITKACTRLDFARVCVMLDISSKLPKHVAVMIPRDDGGEVPCRVDVEYEWLLPKCTACQSLGHKTAECPDMRRQPTPAVHVFVPKNLPPHQADLRPRPQPDPRPRQQPVPRPQQDLEPRDRPSSRSRDPPSSQHQPSSLPLCEPPLLCDLMMRPDLRV</sequence>
<dbReference type="AlphaFoldDB" id="A0AAW2UI87"/>
<proteinExistence type="predicted"/>
<feature type="compositionally biased region" description="Low complexity" evidence="1">
    <location>
        <begin position="327"/>
        <end position="344"/>
    </location>
</feature>
<gene>
    <name evidence="2" type="ORF">Slati_3469600</name>
</gene>
<feature type="compositionally biased region" description="Basic and acidic residues" evidence="1">
    <location>
        <begin position="312"/>
        <end position="326"/>
    </location>
</feature>
<organism evidence="2">
    <name type="scientific">Sesamum latifolium</name>
    <dbReference type="NCBI Taxonomy" id="2727402"/>
    <lineage>
        <taxon>Eukaryota</taxon>
        <taxon>Viridiplantae</taxon>
        <taxon>Streptophyta</taxon>
        <taxon>Embryophyta</taxon>
        <taxon>Tracheophyta</taxon>
        <taxon>Spermatophyta</taxon>
        <taxon>Magnoliopsida</taxon>
        <taxon>eudicotyledons</taxon>
        <taxon>Gunneridae</taxon>
        <taxon>Pentapetalae</taxon>
        <taxon>asterids</taxon>
        <taxon>lamiids</taxon>
        <taxon>Lamiales</taxon>
        <taxon>Pedaliaceae</taxon>
        <taxon>Sesamum</taxon>
    </lineage>
</organism>
<evidence type="ECO:0000313" key="2">
    <source>
        <dbReference type="EMBL" id="KAL0416377.1"/>
    </source>
</evidence>
<reference evidence="2" key="1">
    <citation type="submission" date="2020-06" db="EMBL/GenBank/DDBJ databases">
        <authorList>
            <person name="Li T."/>
            <person name="Hu X."/>
            <person name="Zhang T."/>
            <person name="Song X."/>
            <person name="Zhang H."/>
            <person name="Dai N."/>
            <person name="Sheng W."/>
            <person name="Hou X."/>
            <person name="Wei L."/>
        </authorList>
    </citation>
    <scope>NUCLEOTIDE SEQUENCE</scope>
    <source>
        <strain evidence="2">KEN1</strain>
        <tissue evidence="2">Leaf</tissue>
    </source>
</reference>
<dbReference type="PANTHER" id="PTHR31286:SF180">
    <property type="entry name" value="OS10G0362600 PROTEIN"/>
    <property type="match status" value="1"/>
</dbReference>
<dbReference type="PANTHER" id="PTHR31286">
    <property type="entry name" value="GLYCINE-RICH CELL WALL STRUCTURAL PROTEIN 1.8-LIKE"/>
    <property type="match status" value="1"/>
</dbReference>
<evidence type="ECO:0000256" key="1">
    <source>
        <dbReference type="SAM" id="MobiDB-lite"/>
    </source>
</evidence>
<accession>A0AAW2UI87</accession>
<dbReference type="EMBL" id="JACGWN010000012">
    <property type="protein sequence ID" value="KAL0416377.1"/>
    <property type="molecule type" value="Genomic_DNA"/>
</dbReference>
<dbReference type="InterPro" id="IPR040256">
    <property type="entry name" value="At4g02000-like"/>
</dbReference>
<feature type="compositionally biased region" description="Basic and acidic residues" evidence="1">
    <location>
        <begin position="290"/>
        <end position="302"/>
    </location>
</feature>